<feature type="signal peptide" evidence="2">
    <location>
        <begin position="1"/>
        <end position="19"/>
    </location>
</feature>
<organism evidence="3 4">
    <name type="scientific">Ruminococcus albus SY3</name>
    <dbReference type="NCBI Taxonomy" id="1341156"/>
    <lineage>
        <taxon>Bacteria</taxon>
        <taxon>Bacillati</taxon>
        <taxon>Bacillota</taxon>
        <taxon>Clostridia</taxon>
        <taxon>Eubacteriales</taxon>
        <taxon>Oscillospiraceae</taxon>
        <taxon>Ruminococcus</taxon>
    </lineage>
</organism>
<sequence>MTKKIIAAMLALTMCTSLAGCEKASEKKDSSSAKDKANTASADTDTTNDENTQAPDSNTSDSEDTTVELNKDNIFINDVYVNNTDTPTNDELLTFATLAIKQYNAAQKNDSEKYTQMLAFDKVVEPFSEMIAERHIDPETDKMSVKDMAMYRWGYALYFWSDVDPTDDDAGTEEFKKRTYLALDGLNIDKTPLWETRKDLVPMGEVNADTIAYIDLQQFVREEDDMYINFDMTLLNGNDMFKLGSIEAWYIDGSSGVMIFSAEHSDNEYAGMTIDEIKQKIGEKKALNNSIEAASSVYFIMAEYCADRDAEGKNIKKILESDFPMCNSGEGLDIAGDEPKAEGDKYVYNEMHEYGYTDGKASISGYDKDLDFIEKAGYTSTDGVTGYYPTEE</sequence>
<dbReference type="PROSITE" id="PS51257">
    <property type="entry name" value="PROKAR_LIPOPROTEIN"/>
    <property type="match status" value="1"/>
</dbReference>
<comment type="caution">
    <text evidence="3">The sequence shown here is derived from an EMBL/GenBank/DDBJ whole genome shotgun (WGS) entry which is preliminary data.</text>
</comment>
<feature type="compositionally biased region" description="Basic and acidic residues" evidence="1">
    <location>
        <begin position="24"/>
        <end position="37"/>
    </location>
</feature>
<evidence type="ECO:0000256" key="2">
    <source>
        <dbReference type="SAM" id="SignalP"/>
    </source>
</evidence>
<reference evidence="3 4" key="1">
    <citation type="submission" date="2013-06" db="EMBL/GenBank/DDBJ databases">
        <title>Rumen cellulosomics: divergent fiber-degrading strategies revealed by comparative genome-wide analysis of six Ruminococcal strains.</title>
        <authorList>
            <person name="Dassa B."/>
            <person name="Borovok I."/>
            <person name="Lamed R."/>
            <person name="Flint H."/>
            <person name="Yeoman C.J."/>
            <person name="White B."/>
            <person name="Bayer E.A."/>
        </authorList>
    </citation>
    <scope>NUCLEOTIDE SEQUENCE [LARGE SCALE GENOMIC DNA]</scope>
    <source>
        <strain evidence="3 4">SY3</strain>
    </source>
</reference>
<name>A0A011WQ89_RUMAL</name>
<feature type="region of interest" description="Disordered" evidence="1">
    <location>
        <begin position="24"/>
        <end position="66"/>
    </location>
</feature>
<evidence type="ECO:0000313" key="4">
    <source>
        <dbReference type="Proteomes" id="UP000021369"/>
    </source>
</evidence>
<feature type="compositionally biased region" description="Low complexity" evidence="1">
    <location>
        <begin position="38"/>
        <end position="52"/>
    </location>
</feature>
<proteinExistence type="predicted"/>
<dbReference type="PATRIC" id="fig|1341156.4.peg.2385"/>
<evidence type="ECO:0000313" key="3">
    <source>
        <dbReference type="EMBL" id="EXM39175.1"/>
    </source>
</evidence>
<keyword evidence="4" id="KW-1185">Reference proteome</keyword>
<protein>
    <submittedName>
        <fullName evidence="3">Uncharacterized protein</fullName>
    </submittedName>
</protein>
<dbReference type="OrthoDB" id="1817248at2"/>
<feature type="chain" id="PRO_5039168969" evidence="2">
    <location>
        <begin position="20"/>
        <end position="392"/>
    </location>
</feature>
<dbReference type="RefSeq" id="WP_037288527.1">
    <property type="nucleotide sequence ID" value="NZ_JEOB01000003.1"/>
</dbReference>
<dbReference type="EMBL" id="JEOB01000003">
    <property type="protein sequence ID" value="EXM39175.1"/>
    <property type="molecule type" value="Genomic_DNA"/>
</dbReference>
<dbReference type="AlphaFoldDB" id="A0A011WQ89"/>
<accession>A0A011WQ89</accession>
<keyword evidence="2" id="KW-0732">Signal</keyword>
<dbReference type="Proteomes" id="UP000021369">
    <property type="component" value="Unassembled WGS sequence"/>
</dbReference>
<gene>
    <name evidence="3" type="ORF">RASY3_12230</name>
</gene>
<evidence type="ECO:0000256" key="1">
    <source>
        <dbReference type="SAM" id="MobiDB-lite"/>
    </source>
</evidence>